<evidence type="ECO:0000256" key="1">
    <source>
        <dbReference type="SAM" id="MobiDB-lite"/>
    </source>
</evidence>
<evidence type="ECO:0000313" key="3">
    <source>
        <dbReference type="Proteomes" id="UP000694867"/>
    </source>
</evidence>
<dbReference type="AlphaFoldDB" id="A0AAJ6VYJ5"/>
<feature type="domain" description="MCM3-like winged helix" evidence="2">
    <location>
        <begin position="88"/>
        <end position="156"/>
    </location>
</feature>
<feature type="compositionally biased region" description="Basic and acidic residues" evidence="1">
    <location>
        <begin position="1"/>
        <end position="11"/>
    </location>
</feature>
<feature type="compositionally biased region" description="Basic and acidic residues" evidence="1">
    <location>
        <begin position="36"/>
        <end position="51"/>
    </location>
</feature>
<evidence type="ECO:0000259" key="2">
    <source>
        <dbReference type="Pfam" id="PF23191"/>
    </source>
</evidence>
<dbReference type="Pfam" id="PF23191">
    <property type="entry name" value="WHD_MCM3_C"/>
    <property type="match status" value="1"/>
</dbReference>
<dbReference type="GeneID" id="100907463"/>
<dbReference type="KEGG" id="goe:100907463"/>
<protein>
    <submittedName>
        <fullName evidence="4">Zygotic DNA replication licensing factor mcm3</fullName>
    </submittedName>
</protein>
<organism evidence="3 4">
    <name type="scientific">Galendromus occidentalis</name>
    <name type="common">western predatory mite</name>
    <dbReference type="NCBI Taxonomy" id="34638"/>
    <lineage>
        <taxon>Eukaryota</taxon>
        <taxon>Metazoa</taxon>
        <taxon>Ecdysozoa</taxon>
        <taxon>Arthropoda</taxon>
        <taxon>Chelicerata</taxon>
        <taxon>Arachnida</taxon>
        <taxon>Acari</taxon>
        <taxon>Parasitiformes</taxon>
        <taxon>Mesostigmata</taxon>
        <taxon>Gamasina</taxon>
        <taxon>Phytoseioidea</taxon>
        <taxon>Phytoseiidae</taxon>
        <taxon>Typhlodrominae</taxon>
        <taxon>Galendromus</taxon>
    </lineage>
</organism>
<dbReference type="Proteomes" id="UP000694867">
    <property type="component" value="Unplaced"/>
</dbReference>
<proteinExistence type="predicted"/>
<name>A0AAJ6VYJ5_9ACAR</name>
<reference evidence="4" key="1">
    <citation type="submission" date="2025-08" db="UniProtKB">
        <authorList>
            <consortium name="RefSeq"/>
        </authorList>
    </citation>
    <scope>IDENTIFICATION</scope>
</reference>
<sequence length="156" mass="17610">MADHLSTEDLRAAAGSQNIVPRKRKRDSDDGAASSEEEREKDFFDYRKETPETPVLKPKKKAREEVPEEEETPLPSTSSRAASIGVLDRLDEFRSLLKKAFRRTAGSQQMTVDELMSYLAGLSLKKPFTRDEVDLALEKMSDANQVMVSDDIVYLI</sequence>
<feature type="region of interest" description="Disordered" evidence="1">
    <location>
        <begin position="1"/>
        <end position="80"/>
    </location>
</feature>
<keyword evidence="3" id="KW-1185">Reference proteome</keyword>
<gene>
    <name evidence="4" type="primary">LOC100907463</name>
</gene>
<evidence type="ECO:0000313" key="4">
    <source>
        <dbReference type="RefSeq" id="XP_003744705.1"/>
    </source>
</evidence>
<accession>A0AAJ6VYJ5</accession>
<dbReference type="InterPro" id="IPR056575">
    <property type="entry name" value="WH_MCM3_C"/>
</dbReference>
<dbReference type="RefSeq" id="XP_003744705.1">
    <property type="nucleotide sequence ID" value="XM_003744657.1"/>
</dbReference>